<keyword evidence="1" id="KW-0732">Signal</keyword>
<dbReference type="InParanoid" id="A0A1X7TP07"/>
<accession>A0A1X7TP07</accession>
<name>A0A1X7TP07_AMPQE</name>
<dbReference type="AlphaFoldDB" id="A0A1X7TP07"/>
<feature type="chain" id="PRO_5010861713" evidence="1">
    <location>
        <begin position="24"/>
        <end position="55"/>
    </location>
</feature>
<evidence type="ECO:0000313" key="2">
    <source>
        <dbReference type="EnsemblMetazoa" id="Aqu2.1.16695_001"/>
    </source>
</evidence>
<proteinExistence type="predicted"/>
<sequence length="55" mass="5823">MITGALQVAGSLCSWLLLSSRLGDLLKLLKSVTKHSSTWLSSTSGTSLSFLVLVD</sequence>
<feature type="signal peptide" evidence="1">
    <location>
        <begin position="1"/>
        <end position="23"/>
    </location>
</feature>
<protein>
    <submittedName>
        <fullName evidence="2">Uncharacterized protein</fullName>
    </submittedName>
</protein>
<reference evidence="2" key="1">
    <citation type="submission" date="2017-05" db="UniProtKB">
        <authorList>
            <consortium name="EnsemblMetazoa"/>
        </authorList>
    </citation>
    <scope>IDENTIFICATION</scope>
</reference>
<dbReference type="EnsemblMetazoa" id="Aqu2.1.16695_001">
    <property type="protein sequence ID" value="Aqu2.1.16695_001"/>
    <property type="gene ID" value="Aqu2.1.16695"/>
</dbReference>
<organism evidence="2">
    <name type="scientific">Amphimedon queenslandica</name>
    <name type="common">Sponge</name>
    <dbReference type="NCBI Taxonomy" id="400682"/>
    <lineage>
        <taxon>Eukaryota</taxon>
        <taxon>Metazoa</taxon>
        <taxon>Porifera</taxon>
        <taxon>Demospongiae</taxon>
        <taxon>Heteroscleromorpha</taxon>
        <taxon>Haplosclerida</taxon>
        <taxon>Niphatidae</taxon>
        <taxon>Amphimedon</taxon>
    </lineage>
</organism>
<evidence type="ECO:0000256" key="1">
    <source>
        <dbReference type="SAM" id="SignalP"/>
    </source>
</evidence>